<dbReference type="HOGENOM" id="CLU_007901_0_0_1"/>
<name>A0A086TFX8_HAPC1</name>
<dbReference type="SUPFAM" id="SSF50978">
    <property type="entry name" value="WD40 repeat-like"/>
    <property type="match status" value="1"/>
</dbReference>
<dbReference type="Proteomes" id="UP000029964">
    <property type="component" value="Unassembled WGS sequence"/>
</dbReference>
<proteinExistence type="predicted"/>
<feature type="region of interest" description="Disordered" evidence="1">
    <location>
        <begin position="64"/>
        <end position="114"/>
    </location>
</feature>
<comment type="caution">
    <text evidence="2">The sequence shown here is derived from an EMBL/GenBank/DDBJ whole genome shotgun (WGS) entry which is preliminary data.</text>
</comment>
<evidence type="ECO:0000313" key="3">
    <source>
        <dbReference type="Proteomes" id="UP000029964"/>
    </source>
</evidence>
<sequence>MKTSTAPRIRRTAQNTQFTYGLSRRVNDVQTYPYLSPQGASIIIYGHETGVTVVWRGGKRFKPQKKVPAEEKQNGSADDSVMIIDSDDDEPPAKAQTAPKFQDKPEFEDDVEDTPYPEITQTLDLTLGTAVLKVAVMPLSAKPEHDGAYTESAAILGEKMIFAVSCVTNDVYLITLPLTPPSPESKARPELKRDLLAGKAGSGAWGESLVLLGGQRKLSDGIAIGLVVPDASVPSVKSIRAVVAAYSREASGVLKLWDVPLDPKARFERAIEPFQSEYLPNPLTSISFNPTRKTQLLAVSSPHGVRVYDFSVPSLPPDPEATGPFPAQGSWLLTLYQPFSRPSSMRKPIVDAAWISHGHAVFALLADGMWGIWDIDGAGIRTSGPSMSAKLKLGVRGTALTAFSVSGYLEGTSSLRSVATHKETRSGEFAPMTPHTRRQATAAISTAATADRLATIHGGIAVRPLPPTGKALACESLALWVGSHEHVAVIPDVSRFWASQLQKGSGGGVDLFGASQSPTRMLKLHDLSTGLLGERCCGVSLIVDPARANNTTYNDGGLAVDVLVRGETRLVVVREGDDGPGKKIGGAVTTRRRLFSGKQSSAIIVRGQQPRAASTSFNLSRVQPGSLRMKPSFQRDDGTMAGGTQGANGGLGSRPQVGFNFAATLNEAADVTGEDSGRDVDAEMLDIMGIDQALESLEGGRGAGRRKGLFEEV</sequence>
<evidence type="ECO:0000256" key="1">
    <source>
        <dbReference type="SAM" id="MobiDB-lite"/>
    </source>
</evidence>
<organism evidence="2 3">
    <name type="scientific">Hapsidospora chrysogenum (strain ATCC 11550 / CBS 779.69 / DSM 880 / IAM 14645 / JCM 23072 / IMI 49137)</name>
    <name type="common">Acremonium chrysogenum</name>
    <dbReference type="NCBI Taxonomy" id="857340"/>
    <lineage>
        <taxon>Eukaryota</taxon>
        <taxon>Fungi</taxon>
        <taxon>Dikarya</taxon>
        <taxon>Ascomycota</taxon>
        <taxon>Pezizomycotina</taxon>
        <taxon>Sordariomycetes</taxon>
        <taxon>Hypocreomycetidae</taxon>
        <taxon>Hypocreales</taxon>
        <taxon>Bionectriaceae</taxon>
        <taxon>Hapsidospora</taxon>
    </lineage>
</organism>
<dbReference type="InterPro" id="IPR036322">
    <property type="entry name" value="WD40_repeat_dom_sf"/>
</dbReference>
<keyword evidence="3" id="KW-1185">Reference proteome</keyword>
<dbReference type="InterPro" id="IPR015943">
    <property type="entry name" value="WD40/YVTN_repeat-like_dom_sf"/>
</dbReference>
<gene>
    <name evidence="2" type="ORF">ACRE_008930</name>
</gene>
<reference evidence="3" key="1">
    <citation type="journal article" date="2014" name="Genome Announc.">
        <title>Genome sequence and annotation of Acremonium chrysogenum, producer of the beta-lactam antibiotic cephalosporin C.</title>
        <authorList>
            <person name="Terfehr D."/>
            <person name="Dahlmann T.A."/>
            <person name="Specht T."/>
            <person name="Zadra I."/>
            <person name="Kuernsteiner H."/>
            <person name="Kueck U."/>
        </authorList>
    </citation>
    <scope>NUCLEOTIDE SEQUENCE [LARGE SCALE GENOMIC DNA]</scope>
    <source>
        <strain evidence="3">ATCC 11550 / CBS 779.69 / DSM 880 / IAM 14645 / JCM 23072 / IMI 49137</strain>
    </source>
</reference>
<protein>
    <submittedName>
        <fullName evidence="2">Uncharacterized protein</fullName>
    </submittedName>
</protein>
<evidence type="ECO:0000313" key="2">
    <source>
        <dbReference type="EMBL" id="KFH48260.1"/>
    </source>
</evidence>
<dbReference type="EMBL" id="JPKY01000004">
    <property type="protein sequence ID" value="KFH48260.1"/>
    <property type="molecule type" value="Genomic_DNA"/>
</dbReference>
<dbReference type="Gene3D" id="2.130.10.10">
    <property type="entry name" value="YVTN repeat-like/Quinoprotein amine dehydrogenase"/>
    <property type="match status" value="1"/>
</dbReference>
<dbReference type="AlphaFoldDB" id="A0A086TFX8"/>
<dbReference type="STRING" id="857340.A0A086TFX8"/>
<dbReference type="OrthoDB" id="5323870at2759"/>
<accession>A0A086TFX8</accession>